<dbReference type="EMBL" id="OZ021742">
    <property type="protein sequence ID" value="CAK9328458.1"/>
    <property type="molecule type" value="Genomic_DNA"/>
</dbReference>
<comment type="subcellular location">
    <subcellularLocation>
        <location evidence="1">Membrane</location>
    </subcellularLocation>
</comment>
<keyword evidence="5" id="KW-0472">Membrane</keyword>
<evidence type="ECO:0000256" key="4">
    <source>
        <dbReference type="ARBA" id="ARBA00022989"/>
    </source>
</evidence>
<evidence type="ECO:0000256" key="1">
    <source>
        <dbReference type="ARBA" id="ARBA00004370"/>
    </source>
</evidence>
<evidence type="ECO:0000256" key="2">
    <source>
        <dbReference type="ARBA" id="ARBA00009530"/>
    </source>
</evidence>
<keyword evidence="3" id="KW-0812">Transmembrane</keyword>
<dbReference type="InterPro" id="IPR000612">
    <property type="entry name" value="PMP3"/>
</dbReference>
<keyword evidence="7" id="KW-1185">Reference proteome</keyword>
<reference evidence="6 7" key="1">
    <citation type="submission" date="2024-03" db="EMBL/GenBank/DDBJ databases">
        <authorList>
            <person name="Gkanogiannis A."/>
            <person name="Becerra Lopez-Lavalle L."/>
        </authorList>
    </citation>
    <scope>NUCLEOTIDE SEQUENCE [LARGE SCALE GENOMIC DNA]</scope>
</reference>
<sequence length="50" mass="5374">MADEGATNCIDILLAILLPPLGVFLKFGCQGYGRFGKGTISKDDGRNWNS</sequence>
<dbReference type="Proteomes" id="UP001642487">
    <property type="component" value="Chromosome 8"/>
</dbReference>
<gene>
    <name evidence="6" type="ORF">CITCOLO1_LOCUS20876</name>
</gene>
<name>A0ABP0Z6R1_9ROSI</name>
<evidence type="ECO:0000313" key="7">
    <source>
        <dbReference type="Proteomes" id="UP001642487"/>
    </source>
</evidence>
<evidence type="ECO:0000313" key="6">
    <source>
        <dbReference type="EMBL" id="CAK9328458.1"/>
    </source>
</evidence>
<accession>A0ABP0Z6R1</accession>
<organism evidence="6 7">
    <name type="scientific">Citrullus colocynthis</name>
    <name type="common">colocynth</name>
    <dbReference type="NCBI Taxonomy" id="252529"/>
    <lineage>
        <taxon>Eukaryota</taxon>
        <taxon>Viridiplantae</taxon>
        <taxon>Streptophyta</taxon>
        <taxon>Embryophyta</taxon>
        <taxon>Tracheophyta</taxon>
        <taxon>Spermatophyta</taxon>
        <taxon>Magnoliopsida</taxon>
        <taxon>eudicotyledons</taxon>
        <taxon>Gunneridae</taxon>
        <taxon>Pentapetalae</taxon>
        <taxon>rosids</taxon>
        <taxon>fabids</taxon>
        <taxon>Cucurbitales</taxon>
        <taxon>Cucurbitaceae</taxon>
        <taxon>Benincaseae</taxon>
        <taxon>Citrullus</taxon>
    </lineage>
</organism>
<protein>
    <submittedName>
        <fullName evidence="6">Uncharacterized protein</fullName>
    </submittedName>
</protein>
<dbReference type="Pfam" id="PF01679">
    <property type="entry name" value="Pmp3"/>
    <property type="match status" value="1"/>
</dbReference>
<comment type="similarity">
    <text evidence="2">Belongs to the UPF0057 (PMP3) family.</text>
</comment>
<keyword evidence="4" id="KW-1133">Transmembrane helix</keyword>
<evidence type="ECO:0000256" key="3">
    <source>
        <dbReference type="ARBA" id="ARBA00022692"/>
    </source>
</evidence>
<proteinExistence type="inferred from homology"/>
<dbReference type="PROSITE" id="PS01309">
    <property type="entry name" value="UPF0057"/>
    <property type="match status" value="1"/>
</dbReference>
<evidence type="ECO:0000256" key="5">
    <source>
        <dbReference type="ARBA" id="ARBA00023136"/>
    </source>
</evidence>